<name>A0A2A4G7D2_9FLAO</name>
<dbReference type="InterPro" id="IPR036907">
    <property type="entry name" value="5'-Nucleotdase_C_sf"/>
</dbReference>
<gene>
    <name evidence="2" type="ORF">B7P33_10290</name>
</gene>
<dbReference type="OrthoDB" id="4762412at2"/>
<dbReference type="PANTHER" id="PTHR11575:SF24">
    <property type="entry name" value="5'-NUCLEOTIDASE"/>
    <property type="match status" value="1"/>
</dbReference>
<dbReference type="PANTHER" id="PTHR11575">
    <property type="entry name" value="5'-NUCLEOTIDASE-RELATED"/>
    <property type="match status" value="1"/>
</dbReference>
<accession>A0A2A4G7D2</accession>
<dbReference type="InterPro" id="IPR008334">
    <property type="entry name" value="5'-Nucleotdase_C"/>
</dbReference>
<sequence>MTKIKRNLSLNIKQFVLSVTLSVFLFSCSEKPWHLQQVEGEFVAIDSTLTAIDSLEGFVEPYRNRINTVLDSSLAMAPRSLLLDDDPLNTSLGNYMADMFYRRAQPIFKSRTGKNIDMVLLNHGGIRSIVSEGRVSRRTAYQLMPFENQMVVAELDGTAMRELLTYLSEDVRAHPIANAQIVFDKNKKPLSFIVNGTPLEDNRTYYVGTSDYLLSGGDRMDFFKKALSVTELDYLLRNAIIDDFMAHDSIVSAVDDRIIKK</sequence>
<dbReference type="EMBL" id="NBWU01000004">
    <property type="protein sequence ID" value="PCE63665.1"/>
    <property type="molecule type" value="Genomic_DNA"/>
</dbReference>
<dbReference type="PRINTS" id="PR01607">
    <property type="entry name" value="APYRASEFAMLY"/>
</dbReference>
<dbReference type="Proteomes" id="UP000219559">
    <property type="component" value="Unassembled WGS sequence"/>
</dbReference>
<reference evidence="2 3" key="1">
    <citation type="submission" date="2017-04" db="EMBL/GenBank/DDBJ databases">
        <title>A new member of the family Flavobacteriaceae isolated from ascidians.</title>
        <authorList>
            <person name="Chen L."/>
        </authorList>
    </citation>
    <scope>NUCLEOTIDE SEQUENCE [LARGE SCALE GENOMIC DNA]</scope>
    <source>
        <strain evidence="2 3">HQA918</strain>
    </source>
</reference>
<organism evidence="2 3">
    <name type="scientific">Sediminicola luteus</name>
    <dbReference type="NCBI Taxonomy" id="319238"/>
    <lineage>
        <taxon>Bacteria</taxon>
        <taxon>Pseudomonadati</taxon>
        <taxon>Bacteroidota</taxon>
        <taxon>Flavobacteriia</taxon>
        <taxon>Flavobacteriales</taxon>
        <taxon>Flavobacteriaceae</taxon>
        <taxon>Sediminicola</taxon>
    </lineage>
</organism>
<comment type="caution">
    <text evidence="2">The sequence shown here is derived from an EMBL/GenBank/DDBJ whole genome shotgun (WGS) entry which is preliminary data.</text>
</comment>
<dbReference type="RefSeq" id="WP_097442381.1">
    <property type="nucleotide sequence ID" value="NZ_NBWU01000004.1"/>
</dbReference>
<dbReference type="InterPro" id="IPR006179">
    <property type="entry name" value="5_nucleotidase/apyrase"/>
</dbReference>
<dbReference type="Gene3D" id="3.90.780.10">
    <property type="entry name" value="5'-Nucleotidase, C-terminal domain"/>
    <property type="match status" value="1"/>
</dbReference>
<proteinExistence type="predicted"/>
<protein>
    <recommendedName>
        <fullName evidence="1">5'-Nucleotidase C-terminal domain-containing protein</fullName>
    </recommendedName>
</protein>
<dbReference type="GO" id="GO:0016787">
    <property type="term" value="F:hydrolase activity"/>
    <property type="evidence" value="ECO:0007669"/>
    <property type="project" value="InterPro"/>
</dbReference>
<dbReference type="PROSITE" id="PS51257">
    <property type="entry name" value="PROKAR_LIPOPROTEIN"/>
    <property type="match status" value="1"/>
</dbReference>
<dbReference type="SUPFAM" id="SSF55816">
    <property type="entry name" value="5'-nucleotidase (syn. UDP-sugar hydrolase), C-terminal domain"/>
    <property type="match status" value="1"/>
</dbReference>
<evidence type="ECO:0000313" key="3">
    <source>
        <dbReference type="Proteomes" id="UP000219559"/>
    </source>
</evidence>
<dbReference type="GO" id="GO:0009166">
    <property type="term" value="P:nucleotide catabolic process"/>
    <property type="evidence" value="ECO:0007669"/>
    <property type="project" value="InterPro"/>
</dbReference>
<evidence type="ECO:0000313" key="2">
    <source>
        <dbReference type="EMBL" id="PCE63665.1"/>
    </source>
</evidence>
<keyword evidence="3" id="KW-1185">Reference proteome</keyword>
<dbReference type="AlphaFoldDB" id="A0A2A4G7D2"/>
<dbReference type="Pfam" id="PF02872">
    <property type="entry name" value="5_nucleotid_C"/>
    <property type="match status" value="1"/>
</dbReference>
<feature type="domain" description="5'-Nucleotidase C-terminal" evidence="1">
    <location>
        <begin position="90"/>
        <end position="224"/>
    </location>
</feature>
<evidence type="ECO:0000259" key="1">
    <source>
        <dbReference type="Pfam" id="PF02872"/>
    </source>
</evidence>